<dbReference type="CDD" id="cd19802">
    <property type="entry name" value="Bbox1_TRIM8-like"/>
    <property type="match status" value="1"/>
</dbReference>
<dbReference type="EMBL" id="JBBPFD010000019">
    <property type="protein sequence ID" value="KAK7885937.1"/>
    <property type="molecule type" value="Genomic_DNA"/>
</dbReference>
<evidence type="ECO:0000256" key="3">
    <source>
        <dbReference type="ARBA" id="ARBA00022833"/>
    </source>
</evidence>
<dbReference type="SUPFAM" id="SSF57850">
    <property type="entry name" value="RING/U-box"/>
    <property type="match status" value="1"/>
</dbReference>
<keyword evidence="3" id="KW-0862">Zinc</keyword>
<dbReference type="AlphaFoldDB" id="A0AAW0N1P9"/>
<evidence type="ECO:0000256" key="5">
    <source>
        <dbReference type="SAM" id="Phobius"/>
    </source>
</evidence>
<dbReference type="InterPro" id="IPR035896">
    <property type="entry name" value="AN1-like_Znf"/>
</dbReference>
<dbReference type="PROSITE" id="PS50089">
    <property type="entry name" value="ZF_RING_2"/>
    <property type="match status" value="1"/>
</dbReference>
<accession>A0AAW0N1P9</accession>
<dbReference type="PANTHER" id="PTHR25465:SF32">
    <property type="entry name" value="BLOODTHIRSTY-RELATED GENE FAMILY, MEMBER 16 ISOFORM X1-RELATED"/>
    <property type="match status" value="1"/>
</dbReference>
<sequence>MAAMGLGLCEEQLQCSICLQVFTDPVTLQCGHNFCKVCINQYWDKNYPYDCSFCKQEFSFRPDVQVNMVLSMMVRDYMEHSKRDEVAVSFESQSEVGFNVPRAPGQVGSVVLYAPGQVGSVVPHAPGQNTCDVPYASGGMDRVVPHIPRQERCDVCPEPKRIALKFCHICKASYCQTHLQPHLTNPQLMPHPLIDPALLAQAKARRNKVLLIFCVVFSVQVFIVCIVSITHYL</sequence>
<dbReference type="InterPro" id="IPR027370">
    <property type="entry name" value="Znf-RING_euk"/>
</dbReference>
<gene>
    <name evidence="7" type="ORF">WMY93_025558</name>
</gene>
<dbReference type="SMART" id="SM00184">
    <property type="entry name" value="RING"/>
    <property type="match status" value="1"/>
</dbReference>
<dbReference type="Gene3D" id="4.10.830.40">
    <property type="match status" value="1"/>
</dbReference>
<protein>
    <recommendedName>
        <fullName evidence="6">RING-type domain-containing protein</fullName>
    </recommendedName>
</protein>
<keyword evidence="5" id="KW-0472">Membrane</keyword>
<dbReference type="PROSITE" id="PS00518">
    <property type="entry name" value="ZF_RING_1"/>
    <property type="match status" value="1"/>
</dbReference>
<reference evidence="8" key="1">
    <citation type="submission" date="2024-04" db="EMBL/GenBank/DDBJ databases">
        <title>Salinicola lusitanus LLJ914,a marine bacterium isolated from the Okinawa Trough.</title>
        <authorList>
            <person name="Li J."/>
        </authorList>
    </citation>
    <scope>NUCLEOTIDE SEQUENCE [LARGE SCALE GENOMIC DNA]</scope>
</reference>
<comment type="caution">
    <text evidence="7">The sequence shown here is derived from an EMBL/GenBank/DDBJ whole genome shotgun (WGS) entry which is preliminary data.</text>
</comment>
<dbReference type="Pfam" id="PF13445">
    <property type="entry name" value="zf-RING_UBOX"/>
    <property type="match status" value="1"/>
</dbReference>
<dbReference type="InterPro" id="IPR013083">
    <property type="entry name" value="Znf_RING/FYVE/PHD"/>
</dbReference>
<keyword evidence="5" id="KW-1133">Transmembrane helix</keyword>
<dbReference type="Proteomes" id="UP001460270">
    <property type="component" value="Unassembled WGS sequence"/>
</dbReference>
<dbReference type="SUPFAM" id="SSF118310">
    <property type="entry name" value="AN1-like Zinc finger"/>
    <property type="match status" value="1"/>
</dbReference>
<dbReference type="InterPro" id="IPR001841">
    <property type="entry name" value="Znf_RING"/>
</dbReference>
<evidence type="ECO:0000256" key="2">
    <source>
        <dbReference type="ARBA" id="ARBA00022771"/>
    </source>
</evidence>
<dbReference type="GO" id="GO:0008270">
    <property type="term" value="F:zinc ion binding"/>
    <property type="evidence" value="ECO:0007669"/>
    <property type="project" value="UniProtKB-KW"/>
</dbReference>
<name>A0AAW0N1P9_9GOBI</name>
<feature type="domain" description="RING-type" evidence="6">
    <location>
        <begin position="15"/>
        <end position="55"/>
    </location>
</feature>
<dbReference type="InterPro" id="IPR051051">
    <property type="entry name" value="E3_ubiq-ligase_TRIM/RNF"/>
</dbReference>
<evidence type="ECO:0000313" key="8">
    <source>
        <dbReference type="Proteomes" id="UP001460270"/>
    </source>
</evidence>
<dbReference type="InterPro" id="IPR017907">
    <property type="entry name" value="Znf_RING_CS"/>
</dbReference>
<feature type="transmembrane region" description="Helical" evidence="5">
    <location>
        <begin position="209"/>
        <end position="232"/>
    </location>
</feature>
<keyword evidence="5" id="KW-0812">Transmembrane</keyword>
<evidence type="ECO:0000313" key="7">
    <source>
        <dbReference type="EMBL" id="KAK7885937.1"/>
    </source>
</evidence>
<evidence type="ECO:0000256" key="4">
    <source>
        <dbReference type="PROSITE-ProRule" id="PRU00175"/>
    </source>
</evidence>
<keyword evidence="2 4" id="KW-0863">Zinc-finger</keyword>
<organism evidence="7 8">
    <name type="scientific">Mugilogobius chulae</name>
    <name type="common">yellowstripe goby</name>
    <dbReference type="NCBI Taxonomy" id="88201"/>
    <lineage>
        <taxon>Eukaryota</taxon>
        <taxon>Metazoa</taxon>
        <taxon>Chordata</taxon>
        <taxon>Craniata</taxon>
        <taxon>Vertebrata</taxon>
        <taxon>Euteleostomi</taxon>
        <taxon>Actinopterygii</taxon>
        <taxon>Neopterygii</taxon>
        <taxon>Teleostei</taxon>
        <taxon>Neoteleostei</taxon>
        <taxon>Acanthomorphata</taxon>
        <taxon>Gobiaria</taxon>
        <taxon>Gobiiformes</taxon>
        <taxon>Gobioidei</taxon>
        <taxon>Gobiidae</taxon>
        <taxon>Gobionellinae</taxon>
        <taxon>Mugilogobius</taxon>
    </lineage>
</organism>
<dbReference type="PANTHER" id="PTHR25465">
    <property type="entry name" value="B-BOX DOMAIN CONTAINING"/>
    <property type="match status" value="1"/>
</dbReference>
<keyword evidence="8" id="KW-1185">Reference proteome</keyword>
<evidence type="ECO:0000256" key="1">
    <source>
        <dbReference type="ARBA" id="ARBA00022723"/>
    </source>
</evidence>
<keyword evidence="1" id="KW-0479">Metal-binding</keyword>
<proteinExistence type="predicted"/>
<dbReference type="Gene3D" id="3.30.40.10">
    <property type="entry name" value="Zinc/RING finger domain, C3HC4 (zinc finger)"/>
    <property type="match status" value="1"/>
</dbReference>
<evidence type="ECO:0000259" key="6">
    <source>
        <dbReference type="PROSITE" id="PS50089"/>
    </source>
</evidence>